<keyword evidence="4 6" id="KW-0143">Chaperone</keyword>
<dbReference type="InterPro" id="IPR001374">
    <property type="entry name" value="R3H_dom"/>
</dbReference>
<dbReference type="Pfam" id="PF14804">
    <property type="entry name" value="Jag_N"/>
    <property type="match status" value="1"/>
</dbReference>
<dbReference type="OrthoDB" id="9794483at2"/>
<organism evidence="9 10">
    <name type="scientific">Egibacter rhizosphaerae</name>
    <dbReference type="NCBI Taxonomy" id="1670831"/>
    <lineage>
        <taxon>Bacteria</taxon>
        <taxon>Bacillati</taxon>
        <taxon>Actinomycetota</taxon>
        <taxon>Nitriliruptoria</taxon>
        <taxon>Egibacterales</taxon>
        <taxon>Egibacteraceae</taxon>
        <taxon>Egibacter</taxon>
    </lineage>
</organism>
<keyword evidence="3 6" id="KW-0133">Cell shape</keyword>
<feature type="compositionally biased region" description="Basic and acidic residues" evidence="7">
    <location>
        <begin position="105"/>
        <end position="116"/>
    </location>
</feature>
<evidence type="ECO:0000256" key="7">
    <source>
        <dbReference type="SAM" id="MobiDB-lite"/>
    </source>
</evidence>
<dbReference type="EMBL" id="CP036402">
    <property type="protein sequence ID" value="QBI20004.1"/>
    <property type="molecule type" value="Genomic_DNA"/>
</dbReference>
<dbReference type="InterPro" id="IPR015946">
    <property type="entry name" value="KH_dom-like_a/b"/>
</dbReference>
<comment type="similarity">
    <text evidence="6">Belongs to the KhpB RNA-binding protein family.</text>
</comment>
<gene>
    <name evidence="6" type="primary">khpB</name>
    <name evidence="6" type="synonym">eloR</name>
    <name evidence="9" type="ORF">ER308_10835</name>
</gene>
<dbReference type="KEGG" id="erz:ER308_10835"/>
<dbReference type="CDD" id="cd02414">
    <property type="entry name" value="KH-II_Jag"/>
    <property type="match status" value="1"/>
</dbReference>
<keyword evidence="5 6" id="KW-0961">Cell wall biogenesis/degradation</keyword>
<sequence length="319" mass="35017">MADGATVADASQRRSTPRPSDHEAGVTNERARSTEATGPTIEEAVAEASVVLGAAPHALEVVVLERPTRGWLRRRPARVYATRRDTESTLRHEPPGPQPEAPAADTDHVAAQRGEEPTVSDTTEPDAMADGQDHEASESTDEAPVDEEFEGDDTAEASELTPEQRIEQLDEEAEIAADFIEGLLDQLGLPGDIEIVVREEQALVNISDVGTGLLIGRRGATLEALQELVRCATQRRTERRAHVRVDIEGYRERQVEKLRDKCRDAIALARESGEPQRLEPMDPYERKMMHDIIAKAGGVTSTSEGAEPRRRVVIHPLEQ</sequence>
<dbReference type="InterPro" id="IPR039247">
    <property type="entry name" value="KhpB"/>
</dbReference>
<dbReference type="Gene3D" id="3.30.300.20">
    <property type="match status" value="1"/>
</dbReference>
<dbReference type="SMART" id="SM00393">
    <property type="entry name" value="R3H"/>
    <property type="match status" value="1"/>
</dbReference>
<dbReference type="PROSITE" id="PS51061">
    <property type="entry name" value="R3H"/>
    <property type="match status" value="1"/>
</dbReference>
<dbReference type="InterPro" id="IPR038008">
    <property type="entry name" value="Jag_KH"/>
</dbReference>
<dbReference type="PANTHER" id="PTHR35800">
    <property type="entry name" value="PROTEIN JAG"/>
    <property type="match status" value="1"/>
</dbReference>
<keyword evidence="10" id="KW-1185">Reference proteome</keyword>
<dbReference type="SMART" id="SM01245">
    <property type="entry name" value="Jag_N"/>
    <property type="match status" value="1"/>
</dbReference>
<protein>
    <recommendedName>
        <fullName evidence="6">RNA-binding protein KhpB</fullName>
    </recommendedName>
    <alternativeName>
        <fullName evidence="6">RNA-binding protein EloR</fullName>
    </alternativeName>
</protein>
<evidence type="ECO:0000256" key="2">
    <source>
        <dbReference type="ARBA" id="ARBA00022884"/>
    </source>
</evidence>
<dbReference type="InterPro" id="IPR032782">
    <property type="entry name" value="KhpB_N"/>
</dbReference>
<comment type="caution">
    <text evidence="6">Lacks conserved residue(s) required for the propagation of feature annotation.</text>
</comment>
<dbReference type="GO" id="GO:0009252">
    <property type="term" value="P:peptidoglycan biosynthetic process"/>
    <property type="evidence" value="ECO:0007669"/>
    <property type="project" value="UniProtKB-UniRule"/>
</dbReference>
<name>A0A411YFG7_9ACTN</name>
<evidence type="ECO:0000313" key="10">
    <source>
        <dbReference type="Proteomes" id="UP000291469"/>
    </source>
</evidence>
<dbReference type="Gene3D" id="3.30.30.80">
    <property type="entry name" value="probable RNA-binding protein from clostridium symbiosum atcc 14940"/>
    <property type="match status" value="1"/>
</dbReference>
<evidence type="ECO:0000256" key="4">
    <source>
        <dbReference type="ARBA" id="ARBA00023186"/>
    </source>
</evidence>
<dbReference type="Proteomes" id="UP000291469">
    <property type="component" value="Chromosome"/>
</dbReference>
<feature type="compositionally biased region" description="Basic and acidic residues" evidence="7">
    <location>
        <begin position="19"/>
        <end position="33"/>
    </location>
</feature>
<proteinExistence type="inferred from homology"/>
<comment type="subunit">
    <text evidence="6">Forms a complex with KhpA.</text>
</comment>
<keyword evidence="2 6" id="KW-0694">RNA-binding</keyword>
<dbReference type="Pfam" id="PF13083">
    <property type="entry name" value="KH_KhpA-B"/>
    <property type="match status" value="1"/>
</dbReference>
<dbReference type="InterPro" id="IPR038247">
    <property type="entry name" value="Jag_N_dom_sf"/>
</dbReference>
<dbReference type="GO" id="GO:0071555">
    <property type="term" value="P:cell wall organization"/>
    <property type="evidence" value="ECO:0007669"/>
    <property type="project" value="UniProtKB-KW"/>
</dbReference>
<dbReference type="GO" id="GO:0005737">
    <property type="term" value="C:cytoplasm"/>
    <property type="evidence" value="ECO:0007669"/>
    <property type="project" value="UniProtKB-SubCell"/>
</dbReference>
<dbReference type="Gene3D" id="3.30.1370.50">
    <property type="entry name" value="R3H-like domain"/>
    <property type="match status" value="1"/>
</dbReference>
<dbReference type="SUPFAM" id="SSF82708">
    <property type="entry name" value="R3H domain"/>
    <property type="match status" value="1"/>
</dbReference>
<comment type="subcellular location">
    <subcellularLocation>
        <location evidence="6">Cytoplasm</location>
    </subcellularLocation>
</comment>
<reference evidence="9 10" key="1">
    <citation type="submission" date="2019-01" db="EMBL/GenBank/DDBJ databases">
        <title>Egibacter rhizosphaerae EGI 80759T.</title>
        <authorList>
            <person name="Chen D.-D."/>
            <person name="Tian Y."/>
            <person name="Jiao J.-Y."/>
            <person name="Zhang X.-T."/>
            <person name="Zhang Y.-G."/>
            <person name="Zhang Y."/>
            <person name="Xiao M."/>
            <person name="Shu W.-S."/>
            <person name="Li W.-J."/>
        </authorList>
    </citation>
    <scope>NUCLEOTIDE SEQUENCE [LARGE SCALE GENOMIC DNA]</scope>
    <source>
        <strain evidence="9 10">EGI 80759</strain>
    </source>
</reference>
<evidence type="ECO:0000256" key="3">
    <source>
        <dbReference type="ARBA" id="ARBA00022960"/>
    </source>
</evidence>
<accession>A0A411YFG7</accession>
<dbReference type="AlphaFoldDB" id="A0A411YFG7"/>
<evidence type="ECO:0000256" key="5">
    <source>
        <dbReference type="ARBA" id="ARBA00023316"/>
    </source>
</evidence>
<dbReference type="GO" id="GO:0003723">
    <property type="term" value="F:RNA binding"/>
    <property type="evidence" value="ECO:0007669"/>
    <property type="project" value="UniProtKB-UniRule"/>
</dbReference>
<dbReference type="PANTHER" id="PTHR35800:SF1">
    <property type="entry name" value="RNA-BINDING PROTEIN KHPB"/>
    <property type="match status" value="1"/>
</dbReference>
<evidence type="ECO:0000256" key="6">
    <source>
        <dbReference type="HAMAP-Rule" id="MF_00867"/>
    </source>
</evidence>
<evidence type="ECO:0000313" key="9">
    <source>
        <dbReference type="EMBL" id="QBI20004.1"/>
    </source>
</evidence>
<comment type="function">
    <text evidence="6">A probable RNA chaperone. Forms a complex with KhpA which binds to cellular RNA and controls its expression. Plays a role in peptidoglycan (PG) homeostasis and cell length regulation.</text>
</comment>
<dbReference type="CDD" id="cd02644">
    <property type="entry name" value="R3H_jag"/>
    <property type="match status" value="1"/>
</dbReference>
<feature type="region of interest" description="Disordered" evidence="7">
    <location>
        <begin position="54"/>
        <end position="163"/>
    </location>
</feature>
<dbReference type="GO" id="GO:0008360">
    <property type="term" value="P:regulation of cell shape"/>
    <property type="evidence" value="ECO:0007669"/>
    <property type="project" value="UniProtKB-KW"/>
</dbReference>
<feature type="domain" description="R3H" evidence="8">
    <location>
        <begin position="252"/>
        <end position="318"/>
    </location>
</feature>
<dbReference type="Pfam" id="PF01424">
    <property type="entry name" value="R3H"/>
    <property type="match status" value="1"/>
</dbReference>
<keyword evidence="1 6" id="KW-0963">Cytoplasm</keyword>
<feature type="compositionally biased region" description="Acidic residues" evidence="7">
    <location>
        <begin position="138"/>
        <end position="156"/>
    </location>
</feature>
<evidence type="ECO:0000256" key="1">
    <source>
        <dbReference type="ARBA" id="ARBA00022490"/>
    </source>
</evidence>
<dbReference type="InterPro" id="IPR036867">
    <property type="entry name" value="R3H_dom_sf"/>
</dbReference>
<dbReference type="HAMAP" id="MF_00867">
    <property type="entry name" value="KhpB"/>
    <property type="match status" value="1"/>
</dbReference>
<comment type="domain">
    <text evidence="6">Has an N-terminal Jag-N domain and 2 RNA-binding domains (KH and R3H).</text>
</comment>
<dbReference type="InterPro" id="IPR034079">
    <property type="entry name" value="R3H_KhpB"/>
</dbReference>
<feature type="compositionally biased region" description="Basic and acidic residues" evidence="7">
    <location>
        <begin position="82"/>
        <end position="94"/>
    </location>
</feature>
<evidence type="ECO:0000259" key="8">
    <source>
        <dbReference type="PROSITE" id="PS51061"/>
    </source>
</evidence>
<feature type="region of interest" description="Disordered" evidence="7">
    <location>
        <begin position="1"/>
        <end position="40"/>
    </location>
</feature>